<dbReference type="EMBL" id="JBHSWE010000001">
    <property type="protein sequence ID" value="MFC6670502.1"/>
    <property type="molecule type" value="Genomic_DNA"/>
</dbReference>
<protein>
    <recommendedName>
        <fullName evidence="3">Helix-turn-helix domain-containing protein</fullName>
    </recommendedName>
</protein>
<accession>A0ABW1ZZ87</accession>
<evidence type="ECO:0000313" key="2">
    <source>
        <dbReference type="Proteomes" id="UP001596422"/>
    </source>
</evidence>
<sequence>MHSATTPNNHLKSQAAANYLLVAESTLRKSRVTGILCGRAAPAYIKMGRTVLYTRTDLDAWVAELPKGNCTAQTAA</sequence>
<name>A0ABW1ZZ87_9GAMM</name>
<keyword evidence="2" id="KW-1185">Reference proteome</keyword>
<comment type="caution">
    <text evidence="1">The sequence shown here is derived from an EMBL/GenBank/DDBJ whole genome shotgun (WGS) entry which is preliminary data.</text>
</comment>
<proteinExistence type="predicted"/>
<reference evidence="2" key="1">
    <citation type="journal article" date="2019" name="Int. J. Syst. Evol. Microbiol.">
        <title>The Global Catalogue of Microorganisms (GCM) 10K type strain sequencing project: providing services to taxonomists for standard genome sequencing and annotation.</title>
        <authorList>
            <consortium name="The Broad Institute Genomics Platform"/>
            <consortium name="The Broad Institute Genome Sequencing Center for Infectious Disease"/>
            <person name="Wu L."/>
            <person name="Ma J."/>
        </authorList>
    </citation>
    <scope>NUCLEOTIDE SEQUENCE [LARGE SCALE GENOMIC DNA]</scope>
    <source>
        <strain evidence="2">NBRC 111756</strain>
    </source>
</reference>
<organism evidence="1 2">
    <name type="scientific">Marinobacterium aestuariivivens</name>
    <dbReference type="NCBI Taxonomy" id="1698799"/>
    <lineage>
        <taxon>Bacteria</taxon>
        <taxon>Pseudomonadati</taxon>
        <taxon>Pseudomonadota</taxon>
        <taxon>Gammaproteobacteria</taxon>
        <taxon>Oceanospirillales</taxon>
        <taxon>Oceanospirillaceae</taxon>
        <taxon>Marinobacterium</taxon>
    </lineage>
</organism>
<gene>
    <name evidence="1" type="ORF">ACFQDL_10695</name>
</gene>
<evidence type="ECO:0000313" key="1">
    <source>
        <dbReference type="EMBL" id="MFC6670502.1"/>
    </source>
</evidence>
<dbReference type="Proteomes" id="UP001596422">
    <property type="component" value="Unassembled WGS sequence"/>
</dbReference>
<evidence type="ECO:0008006" key="3">
    <source>
        <dbReference type="Google" id="ProtNLM"/>
    </source>
</evidence>
<dbReference type="RefSeq" id="WP_379909005.1">
    <property type="nucleotide sequence ID" value="NZ_JBHSWE010000001.1"/>
</dbReference>